<gene>
    <name evidence="2" type="ORF">FHX81_6372</name>
</gene>
<accession>A0A543JME5</accession>
<dbReference type="RefSeq" id="WP_141982032.1">
    <property type="nucleotide sequence ID" value="NZ_VFPP01000001.1"/>
</dbReference>
<dbReference type="InterPro" id="IPR006531">
    <property type="entry name" value="Gp5/Vgr_OB"/>
</dbReference>
<dbReference type="EMBL" id="VFPP01000001">
    <property type="protein sequence ID" value="TQM83938.1"/>
    <property type="molecule type" value="Genomic_DNA"/>
</dbReference>
<dbReference type="Gene3D" id="2.40.50.230">
    <property type="entry name" value="Gp5 N-terminal domain"/>
    <property type="match status" value="1"/>
</dbReference>
<reference evidence="2 3" key="1">
    <citation type="submission" date="2019-06" db="EMBL/GenBank/DDBJ databases">
        <title>Sequencing the genomes of 1000 actinobacteria strains.</title>
        <authorList>
            <person name="Klenk H.-P."/>
        </authorList>
    </citation>
    <scope>NUCLEOTIDE SEQUENCE [LARGE SCALE GENOMIC DNA]</scope>
    <source>
        <strain evidence="2 3">DSM 45456</strain>
    </source>
</reference>
<dbReference type="InterPro" id="IPR047702">
    <property type="entry name" value="VgrG-rel"/>
</dbReference>
<sequence>MAGETFANSLVVEVGSAPLPADVKALLTHAYVDDSRNLPDVFVLRFRDPGHVVLGKGGFTIGAKIVLKVQTSDPGGPQPLLTGEVTAVGVELDAGGTFTEVRGYDLGHRLFRGRRVAAYPNMTVPDVVRKVAQRADIPVGRLDDVRGFGRPHTQLSQDGVSDWEFLSRLAALVGAQIAVVEGKLEFRLPQEPTSAPAVHARAGTSPLVLEMHRTLLSLRAAITAAEQVREVRVRGWDDETKQPVVAAKPAEALGTEVTGVDPVVLGGTFASPPFLAGGPHRTQAVADAVATSLATQLGGACAELVGVARGNPKLRAGTAVALTNIGEPFAGKYTLTGTRHLFTEQVGYTTEFTVSGRQERSLYGLASGGTGGSGGPGRGLVPAIVSDVRDPAGAGRVKVTYPWLAPDFVSGWARTVHGSAGNGYGDLVLPEVGDEVLVGFEHGDFDAPYVLGGLYNGKDEPPTFTKDPVDANSGEVAARGFVSRKHHKVEFVEDEGITIASGDGKFVVRLDQRTQVVEVTSGKAVTIKARDGVTIDAGTGSLELKGQRITATARADVAIEAGARLKASGTAGVKVEGATVAVTGQGQAELTASGPVTVRGAVVRIN</sequence>
<dbReference type="NCBIfam" id="NF033848">
    <property type="entry name" value="VgrG_rel"/>
    <property type="match status" value="1"/>
</dbReference>
<dbReference type="Pfam" id="PF04717">
    <property type="entry name" value="Phage_base_V"/>
    <property type="match status" value="1"/>
</dbReference>
<dbReference type="SUPFAM" id="SSF69255">
    <property type="entry name" value="gp5 N-terminal domain-like"/>
    <property type="match status" value="1"/>
</dbReference>
<organism evidence="2 3">
    <name type="scientific">Saccharothrix saharensis</name>
    <dbReference type="NCBI Taxonomy" id="571190"/>
    <lineage>
        <taxon>Bacteria</taxon>
        <taxon>Bacillati</taxon>
        <taxon>Actinomycetota</taxon>
        <taxon>Actinomycetes</taxon>
        <taxon>Pseudonocardiales</taxon>
        <taxon>Pseudonocardiaceae</taxon>
        <taxon>Saccharothrix</taxon>
    </lineage>
</organism>
<proteinExistence type="predicted"/>
<comment type="caution">
    <text evidence="2">The sequence shown here is derived from an EMBL/GenBank/DDBJ whole genome shotgun (WGS) entry which is preliminary data.</text>
</comment>
<dbReference type="AlphaFoldDB" id="A0A543JME5"/>
<evidence type="ECO:0000313" key="3">
    <source>
        <dbReference type="Proteomes" id="UP000316628"/>
    </source>
</evidence>
<name>A0A543JME5_9PSEU</name>
<evidence type="ECO:0000313" key="2">
    <source>
        <dbReference type="EMBL" id="TQM83938.1"/>
    </source>
</evidence>
<dbReference type="Proteomes" id="UP000316628">
    <property type="component" value="Unassembled WGS sequence"/>
</dbReference>
<dbReference type="Pfam" id="PF05954">
    <property type="entry name" value="Phage_GPD"/>
    <property type="match status" value="1"/>
</dbReference>
<dbReference type="OrthoDB" id="1907165at2"/>
<dbReference type="InterPro" id="IPR037026">
    <property type="entry name" value="Vgr_OB-fold_dom_sf"/>
</dbReference>
<feature type="domain" description="Gp5/Type VI secretion system Vgr protein OB-fold" evidence="1">
    <location>
        <begin position="382"/>
        <end position="455"/>
    </location>
</feature>
<protein>
    <submittedName>
        <fullName evidence="2">Uncharacterized protein involved in type VI secretion and phage assembly</fullName>
    </submittedName>
</protein>
<evidence type="ECO:0000259" key="1">
    <source>
        <dbReference type="Pfam" id="PF04717"/>
    </source>
</evidence>
<keyword evidence="3" id="KW-1185">Reference proteome</keyword>
<dbReference type="SUPFAM" id="SSF69279">
    <property type="entry name" value="Phage tail proteins"/>
    <property type="match status" value="1"/>
</dbReference>